<name>A0A444YCK4_ARAHY</name>
<feature type="domain" description="Prephenate/arogenate dehydrogenase" evidence="2">
    <location>
        <begin position="174"/>
        <end position="274"/>
    </location>
</feature>
<dbReference type="InterPro" id="IPR045011">
    <property type="entry name" value="TYRAAT1/2"/>
</dbReference>
<dbReference type="EMBL" id="SDMP01000017">
    <property type="protein sequence ID" value="RYQ99639.1"/>
    <property type="molecule type" value="Genomic_DNA"/>
</dbReference>
<protein>
    <recommendedName>
        <fullName evidence="2">Prephenate/arogenate dehydrogenase domain-containing protein</fullName>
    </recommendedName>
</protein>
<evidence type="ECO:0000256" key="1">
    <source>
        <dbReference type="ARBA" id="ARBA00023002"/>
    </source>
</evidence>
<dbReference type="PANTHER" id="PTHR43207:SF4">
    <property type="entry name" value="AROGENATE DEHYDROGENASE 2, CHLOROPLASTIC"/>
    <property type="match status" value="1"/>
</dbReference>
<comment type="caution">
    <text evidence="3">The sequence shown here is derived from an EMBL/GenBank/DDBJ whole genome shotgun (WGS) entry which is preliminary data.</text>
</comment>
<gene>
    <name evidence="3" type="ORF">Ahy_B07g087601</name>
</gene>
<dbReference type="InterPro" id="IPR036291">
    <property type="entry name" value="NAD(P)-bd_dom_sf"/>
</dbReference>
<dbReference type="Proteomes" id="UP000289738">
    <property type="component" value="Chromosome B07"/>
</dbReference>
<dbReference type="GO" id="GO:0008977">
    <property type="term" value="F:prephenate dehydrogenase (NAD+) activity"/>
    <property type="evidence" value="ECO:0007669"/>
    <property type="project" value="InterPro"/>
</dbReference>
<dbReference type="AlphaFoldDB" id="A0A444YCK4"/>
<dbReference type="GO" id="GO:0004665">
    <property type="term" value="F:prephenate dehydrogenase (NADP+) activity"/>
    <property type="evidence" value="ECO:0007669"/>
    <property type="project" value="InterPro"/>
</dbReference>
<evidence type="ECO:0000313" key="3">
    <source>
        <dbReference type="EMBL" id="RYQ99639.1"/>
    </source>
</evidence>
<reference evidence="3 4" key="1">
    <citation type="submission" date="2019-01" db="EMBL/GenBank/DDBJ databases">
        <title>Sequencing of cultivated peanut Arachis hypogaea provides insights into genome evolution and oil improvement.</title>
        <authorList>
            <person name="Chen X."/>
        </authorList>
    </citation>
    <scope>NUCLEOTIDE SEQUENCE [LARGE SCALE GENOMIC DNA]</scope>
    <source>
        <strain evidence="4">cv. Fuhuasheng</strain>
        <tissue evidence="3">Leaves</tissue>
    </source>
</reference>
<evidence type="ECO:0000313" key="4">
    <source>
        <dbReference type="Proteomes" id="UP000289738"/>
    </source>
</evidence>
<sequence length="274" mass="30495">MENGERLQQLDGSNSYALLRWARNKSALLPSRSNNIAQLSSSASNNSSQFDEKTKLKFAIVGFGNFAQILAKTIVSQECSLLSPNPLTTAIEAIMLSTTTLNPSTPFNHSPNYTIRHILNRHSLLPSTFSLLSKSNPYSSSFPYTPLRVRANGAAQLFDYESKLTKESIVSQHLKIVIVGFSNFGWFLAAALVRQGHSVLAYSRFDHSATARKLGVLFFQNPDDLCEQHPKVILLCSSIISTERVILTLPLQRLKRNTLFVDLLSVEEFHEAPP</sequence>
<evidence type="ECO:0000259" key="2">
    <source>
        <dbReference type="PROSITE" id="PS51176"/>
    </source>
</evidence>
<dbReference type="Gene3D" id="3.40.50.720">
    <property type="entry name" value="NAD(P)-binding Rossmann-like Domain"/>
    <property type="match status" value="1"/>
</dbReference>
<dbReference type="GO" id="GO:0006571">
    <property type="term" value="P:tyrosine biosynthetic process"/>
    <property type="evidence" value="ECO:0007669"/>
    <property type="project" value="InterPro"/>
</dbReference>
<proteinExistence type="predicted"/>
<dbReference type="GO" id="GO:0033730">
    <property type="term" value="F:arogenate dehydrogenase (NADP+) activity"/>
    <property type="evidence" value="ECO:0007669"/>
    <property type="project" value="InterPro"/>
</dbReference>
<organism evidence="3 4">
    <name type="scientific">Arachis hypogaea</name>
    <name type="common">Peanut</name>
    <dbReference type="NCBI Taxonomy" id="3818"/>
    <lineage>
        <taxon>Eukaryota</taxon>
        <taxon>Viridiplantae</taxon>
        <taxon>Streptophyta</taxon>
        <taxon>Embryophyta</taxon>
        <taxon>Tracheophyta</taxon>
        <taxon>Spermatophyta</taxon>
        <taxon>Magnoliopsida</taxon>
        <taxon>eudicotyledons</taxon>
        <taxon>Gunneridae</taxon>
        <taxon>Pentapetalae</taxon>
        <taxon>rosids</taxon>
        <taxon>fabids</taxon>
        <taxon>Fabales</taxon>
        <taxon>Fabaceae</taxon>
        <taxon>Papilionoideae</taxon>
        <taxon>50 kb inversion clade</taxon>
        <taxon>dalbergioids sensu lato</taxon>
        <taxon>Dalbergieae</taxon>
        <taxon>Pterocarpus clade</taxon>
        <taxon>Arachis</taxon>
    </lineage>
</organism>
<dbReference type="PROSITE" id="PS51176">
    <property type="entry name" value="PDH_ADH"/>
    <property type="match status" value="1"/>
</dbReference>
<dbReference type="InterPro" id="IPR003099">
    <property type="entry name" value="Prephen_DH"/>
</dbReference>
<keyword evidence="1" id="KW-0560">Oxidoreductase</keyword>
<keyword evidence="4" id="KW-1185">Reference proteome</keyword>
<dbReference type="PANTHER" id="PTHR43207">
    <property type="entry name" value="AROGENATE DEHYDROGENASE-RELATED"/>
    <property type="match status" value="1"/>
</dbReference>
<accession>A0A444YCK4</accession>
<dbReference type="SUPFAM" id="SSF51735">
    <property type="entry name" value="NAD(P)-binding Rossmann-fold domains"/>
    <property type="match status" value="1"/>
</dbReference>